<dbReference type="AlphaFoldDB" id="A0A268NUD8"/>
<dbReference type="PANTHER" id="PTHR43649">
    <property type="entry name" value="ARABINOSE-BINDING PROTEIN-RELATED"/>
    <property type="match status" value="1"/>
</dbReference>
<proteinExistence type="predicted"/>
<dbReference type="PANTHER" id="PTHR43649:SF33">
    <property type="entry name" value="POLYGALACTURONAN_RHAMNOGALACTURONAN-BINDING PROTEIN YTCQ"/>
    <property type="match status" value="1"/>
</dbReference>
<feature type="signal peptide" evidence="6">
    <location>
        <begin position="1"/>
        <end position="21"/>
    </location>
</feature>
<keyword evidence="1" id="KW-1003">Cell membrane</keyword>
<name>A0A268NUD8_SHOCL</name>
<evidence type="ECO:0000256" key="3">
    <source>
        <dbReference type="ARBA" id="ARBA00023136"/>
    </source>
</evidence>
<sequence>MGKRVMILAVALSFCLIGCSAEEEEKEITIWSFTDEGEYAVEAFVEEHPDVKVNFQFIPSSQYETKLRSALSTGIRAPDVFALEAQYVRKFIDHPSLESLSEAPYDAEALIDSHYEYIQGMERDSNGDVRAVGYQGTTGGVYFRRDLAKEYLGTDDPKEVSEMIETWDDVFSISKRVYEESGGTVHGLPNWNSIGQVQDALVNQAWVVDDKLIIDQAKRDVLDLVDQAIEADALAMLDDWSPGWTASMQQGSVLFYPGPSWYLQHVLQSNAPETSGLWGLASGPAAFSGGGTFYSVYSGSDNKDLAWEFVKMYGFDVDFLQNLAVDEQYYTSHRGANEGVADEITSDFLAGQNYFEFFNEESENVQAVVRSSFDGDINDIFNELMGSYAKGNFRSQEEFWQRFKRDVQTYFPELTIE</sequence>
<gene>
    <name evidence="7" type="ORF">CHH72_20415</name>
</gene>
<dbReference type="Pfam" id="PF01547">
    <property type="entry name" value="SBP_bac_1"/>
    <property type="match status" value="1"/>
</dbReference>
<organism evidence="7 8">
    <name type="scientific">Shouchella clausii</name>
    <name type="common">Alkalihalobacillus clausii</name>
    <dbReference type="NCBI Taxonomy" id="79880"/>
    <lineage>
        <taxon>Bacteria</taxon>
        <taxon>Bacillati</taxon>
        <taxon>Bacillota</taxon>
        <taxon>Bacilli</taxon>
        <taxon>Bacillales</taxon>
        <taxon>Bacillaceae</taxon>
        <taxon>Shouchella</taxon>
    </lineage>
</organism>
<dbReference type="InterPro" id="IPR006059">
    <property type="entry name" value="SBP"/>
</dbReference>
<keyword evidence="4" id="KW-0564">Palmitate</keyword>
<evidence type="ECO:0000256" key="5">
    <source>
        <dbReference type="ARBA" id="ARBA00023288"/>
    </source>
</evidence>
<protein>
    <submittedName>
        <fullName evidence="7">Sugar ABC transporter substrate-binding protein</fullName>
    </submittedName>
</protein>
<keyword evidence="3" id="KW-0472">Membrane</keyword>
<evidence type="ECO:0000256" key="2">
    <source>
        <dbReference type="ARBA" id="ARBA00022729"/>
    </source>
</evidence>
<comment type="caution">
    <text evidence="7">The sequence shown here is derived from an EMBL/GenBank/DDBJ whole genome shotgun (WGS) entry which is preliminary data.</text>
</comment>
<keyword evidence="2 6" id="KW-0732">Signal</keyword>
<accession>A0A268NUD8</accession>
<reference evidence="7 8" key="1">
    <citation type="submission" date="2017-07" db="EMBL/GenBank/DDBJ databases">
        <title>Isolation and whole genome analysis of endospore-forming bacteria from heroin.</title>
        <authorList>
            <person name="Kalinowski J."/>
            <person name="Ahrens B."/>
            <person name="Al-Dilaimi A."/>
            <person name="Winkler A."/>
            <person name="Wibberg D."/>
            <person name="Schleenbecker U."/>
            <person name="Ruckert C."/>
            <person name="Wolfel R."/>
            <person name="Grass G."/>
        </authorList>
    </citation>
    <scope>NUCLEOTIDE SEQUENCE [LARGE SCALE GENOMIC DNA]</scope>
    <source>
        <strain evidence="7 8">7539</strain>
    </source>
</reference>
<dbReference type="InterPro" id="IPR050490">
    <property type="entry name" value="Bact_solute-bd_prot1"/>
</dbReference>
<keyword evidence="5" id="KW-0449">Lipoprotein</keyword>
<evidence type="ECO:0000313" key="7">
    <source>
        <dbReference type="EMBL" id="PAE87011.1"/>
    </source>
</evidence>
<dbReference type="SUPFAM" id="SSF53850">
    <property type="entry name" value="Periplasmic binding protein-like II"/>
    <property type="match status" value="1"/>
</dbReference>
<dbReference type="OMA" id="ACPPWML"/>
<evidence type="ECO:0000256" key="1">
    <source>
        <dbReference type="ARBA" id="ARBA00022475"/>
    </source>
</evidence>
<dbReference type="EMBL" id="NPCC01000043">
    <property type="protein sequence ID" value="PAE87011.1"/>
    <property type="molecule type" value="Genomic_DNA"/>
</dbReference>
<dbReference type="Gene3D" id="3.40.190.10">
    <property type="entry name" value="Periplasmic binding protein-like II"/>
    <property type="match status" value="1"/>
</dbReference>
<dbReference type="Proteomes" id="UP000216207">
    <property type="component" value="Unassembled WGS sequence"/>
</dbReference>
<evidence type="ECO:0000313" key="8">
    <source>
        <dbReference type="Proteomes" id="UP000216207"/>
    </source>
</evidence>
<evidence type="ECO:0000256" key="4">
    <source>
        <dbReference type="ARBA" id="ARBA00023139"/>
    </source>
</evidence>
<evidence type="ECO:0000256" key="6">
    <source>
        <dbReference type="SAM" id="SignalP"/>
    </source>
</evidence>
<dbReference type="RefSeq" id="WP_011248057.1">
    <property type="nucleotide sequence ID" value="NZ_BOQQ01000001.1"/>
</dbReference>
<feature type="chain" id="PRO_5039078017" evidence="6">
    <location>
        <begin position="22"/>
        <end position="417"/>
    </location>
</feature>